<feature type="signal peptide" evidence="6">
    <location>
        <begin position="1"/>
        <end position="21"/>
    </location>
</feature>
<feature type="transmembrane region" description="Helical" evidence="5">
    <location>
        <begin position="226"/>
        <end position="248"/>
    </location>
</feature>
<dbReference type="CDD" id="cd15039">
    <property type="entry name" value="7tmB3_Methuselah-like"/>
    <property type="match status" value="1"/>
</dbReference>
<proteinExistence type="predicted"/>
<keyword evidence="2 5" id="KW-0812">Transmembrane</keyword>
<keyword evidence="8" id="KW-1185">Reference proteome</keyword>
<dbReference type="InterPro" id="IPR052808">
    <property type="entry name" value="GPCR_Mth-like"/>
</dbReference>
<evidence type="ECO:0000256" key="1">
    <source>
        <dbReference type="ARBA" id="ARBA00004141"/>
    </source>
</evidence>
<dbReference type="InterPro" id="IPR022343">
    <property type="entry name" value="GCR1-cAMP_receptor"/>
</dbReference>
<dbReference type="GeneID" id="112047490"/>
<evidence type="ECO:0000256" key="3">
    <source>
        <dbReference type="ARBA" id="ARBA00022989"/>
    </source>
</evidence>
<dbReference type="PROSITE" id="PS51257">
    <property type="entry name" value="PROKAR_LIPOPROTEIN"/>
    <property type="match status" value="1"/>
</dbReference>
<evidence type="ECO:0000313" key="8">
    <source>
        <dbReference type="Proteomes" id="UP001652582"/>
    </source>
</evidence>
<keyword evidence="6" id="KW-0732">Signal</keyword>
<protein>
    <submittedName>
        <fullName evidence="9">G-protein coupled receptor Mth2</fullName>
    </submittedName>
</protein>
<dbReference type="PANTHER" id="PTHR46953">
    <property type="entry name" value="G-PROTEIN COUPLED RECEPTOR MTH-LIKE 1-RELATED"/>
    <property type="match status" value="1"/>
</dbReference>
<dbReference type="Gene3D" id="1.20.1070.10">
    <property type="entry name" value="Rhodopsin 7-helix transmembrane proteins"/>
    <property type="match status" value="1"/>
</dbReference>
<evidence type="ECO:0000259" key="7">
    <source>
        <dbReference type="PROSITE" id="PS50261"/>
    </source>
</evidence>
<dbReference type="Pfam" id="PF00002">
    <property type="entry name" value="7tm_2"/>
    <property type="match status" value="1"/>
</dbReference>
<evidence type="ECO:0000256" key="4">
    <source>
        <dbReference type="ARBA" id="ARBA00023136"/>
    </source>
</evidence>
<dbReference type="PRINTS" id="PR02001">
    <property type="entry name" value="GCR1CAMPR"/>
</dbReference>
<comment type="subcellular location">
    <subcellularLocation>
        <location evidence="1">Membrane</location>
        <topology evidence="1">Multi-pass membrane protein</topology>
    </subcellularLocation>
</comment>
<gene>
    <name evidence="9" type="primary">LOC112047490</name>
</gene>
<evidence type="ECO:0000313" key="9">
    <source>
        <dbReference type="RefSeq" id="XP_023940388.2"/>
    </source>
</evidence>
<name>A0A6J1N5V7_BICAN</name>
<dbReference type="GO" id="GO:0007166">
    <property type="term" value="P:cell surface receptor signaling pathway"/>
    <property type="evidence" value="ECO:0007669"/>
    <property type="project" value="InterPro"/>
</dbReference>
<dbReference type="PROSITE" id="PS50261">
    <property type="entry name" value="G_PROTEIN_RECEP_F2_4"/>
    <property type="match status" value="1"/>
</dbReference>
<keyword evidence="3 5" id="KW-1133">Transmembrane helix</keyword>
<evidence type="ECO:0000256" key="2">
    <source>
        <dbReference type="ARBA" id="ARBA00022692"/>
    </source>
</evidence>
<dbReference type="Proteomes" id="UP001652582">
    <property type="component" value="Chromosome 21"/>
</dbReference>
<feature type="transmembrane region" description="Helical" evidence="5">
    <location>
        <begin position="343"/>
        <end position="366"/>
    </location>
</feature>
<reference evidence="9" key="1">
    <citation type="submission" date="2025-08" db="UniProtKB">
        <authorList>
            <consortium name="RefSeq"/>
        </authorList>
    </citation>
    <scope>IDENTIFICATION</scope>
</reference>
<dbReference type="OrthoDB" id="6134459at2759"/>
<feature type="transmembrane region" description="Helical" evidence="5">
    <location>
        <begin position="156"/>
        <end position="175"/>
    </location>
</feature>
<dbReference type="RefSeq" id="XP_023940388.2">
    <property type="nucleotide sequence ID" value="XM_024084620.2"/>
</dbReference>
<sequence>MVIKMKLVFAVYFAAFALIACEPEDSYCCKPGQGVMADVENRCVDIANNITTPTKLSCDVVYHFNQSDYKFLVTDDGRLVLLFGLEPQVEANVFCITNGTLNSNERSAVVCDEVEEKIIDESILGYCMLVSVLFLMLTVIVYCVLPEMRDLQGKSIINFCASLALGLGILGVLKLDIPYSDMGLCAARGFFIYFFLIASFFWTNAISIQILLNLRRPTITDYGWKTFIWYALYAWGCPTVLTVAMAIVNFLPGYHRKPGIGLNTCWFYNMRVQWHYMYSVMTILILTNICIFLYISFHLWKISFSSTHLRALKYKFVMTVRLIIVMGLPWVFEMISSLSKPHIIWAIIDIFNMLQGLLIFLLLVVFRKRVIKAMFKRGWLDCISGVVERHLAVGGDDEEVANHTVEVGLYEGCSPNKLSAK</sequence>
<dbReference type="InterPro" id="IPR017981">
    <property type="entry name" value="GPCR_2-like_7TM"/>
</dbReference>
<feature type="transmembrane region" description="Helical" evidence="5">
    <location>
        <begin position="123"/>
        <end position="144"/>
    </location>
</feature>
<dbReference type="PANTHER" id="PTHR46953:SF1">
    <property type="entry name" value="G-PROTEIN COUPLED RECEPTOR MTH-LIKE 1-RELATED"/>
    <property type="match status" value="1"/>
</dbReference>
<accession>A0A6J1N5V7</accession>
<feature type="transmembrane region" description="Helical" evidence="5">
    <location>
        <begin position="276"/>
        <end position="300"/>
    </location>
</feature>
<dbReference type="AlphaFoldDB" id="A0A6J1N5V7"/>
<dbReference type="GO" id="GO:0004930">
    <property type="term" value="F:G protein-coupled receptor activity"/>
    <property type="evidence" value="ECO:0007669"/>
    <property type="project" value="InterPro"/>
</dbReference>
<organism evidence="8 9">
    <name type="scientific">Bicyclus anynana</name>
    <name type="common">Squinting bush brown butterfly</name>
    <dbReference type="NCBI Taxonomy" id="110368"/>
    <lineage>
        <taxon>Eukaryota</taxon>
        <taxon>Metazoa</taxon>
        <taxon>Ecdysozoa</taxon>
        <taxon>Arthropoda</taxon>
        <taxon>Hexapoda</taxon>
        <taxon>Insecta</taxon>
        <taxon>Pterygota</taxon>
        <taxon>Neoptera</taxon>
        <taxon>Endopterygota</taxon>
        <taxon>Lepidoptera</taxon>
        <taxon>Glossata</taxon>
        <taxon>Ditrysia</taxon>
        <taxon>Papilionoidea</taxon>
        <taxon>Nymphalidae</taxon>
        <taxon>Satyrinae</taxon>
        <taxon>Satyrini</taxon>
        <taxon>Mycalesina</taxon>
        <taxon>Bicyclus</taxon>
    </lineage>
</organism>
<feature type="transmembrane region" description="Helical" evidence="5">
    <location>
        <begin position="190"/>
        <end position="214"/>
    </location>
</feature>
<dbReference type="InterPro" id="IPR000832">
    <property type="entry name" value="GPCR_2_secretin-like"/>
</dbReference>
<feature type="domain" description="G-protein coupled receptors family 2 profile 2" evidence="7">
    <location>
        <begin position="120"/>
        <end position="367"/>
    </location>
</feature>
<keyword evidence="9" id="KW-0675">Receptor</keyword>
<evidence type="ECO:0000256" key="6">
    <source>
        <dbReference type="SAM" id="SignalP"/>
    </source>
</evidence>
<dbReference type="GO" id="GO:0016020">
    <property type="term" value="C:membrane"/>
    <property type="evidence" value="ECO:0007669"/>
    <property type="project" value="UniProtKB-SubCell"/>
</dbReference>
<keyword evidence="4 5" id="KW-0472">Membrane</keyword>
<dbReference type="KEGG" id="bany:112047490"/>
<feature type="transmembrane region" description="Helical" evidence="5">
    <location>
        <begin position="312"/>
        <end position="331"/>
    </location>
</feature>
<feature type="chain" id="PRO_5045782791" evidence="6">
    <location>
        <begin position="22"/>
        <end position="421"/>
    </location>
</feature>
<evidence type="ECO:0000256" key="5">
    <source>
        <dbReference type="SAM" id="Phobius"/>
    </source>
</evidence>